<gene>
    <name evidence="4" type="ORF">BZG36_05336</name>
</gene>
<dbReference type="SUPFAM" id="SSF51735">
    <property type="entry name" value="NAD(P)-binding Rossmann-fold domains"/>
    <property type="match status" value="1"/>
</dbReference>
<reference evidence="4 5" key="1">
    <citation type="journal article" date="2017" name="Mycologia">
        <title>Bifiguratus adelaidae, gen. et sp. nov., a new member of Mucoromycotina in endophytic and soil-dwelling habitats.</title>
        <authorList>
            <person name="Torres-Cruz T.J."/>
            <person name="Billingsley Tobias T.L."/>
            <person name="Almatruk M."/>
            <person name="Hesse C."/>
            <person name="Kuske C.R."/>
            <person name="Desiro A."/>
            <person name="Benucci G.M."/>
            <person name="Bonito G."/>
            <person name="Stajich J.E."/>
            <person name="Dunlap C."/>
            <person name="Arnold A.E."/>
            <person name="Porras-Alfaro A."/>
        </authorList>
    </citation>
    <scope>NUCLEOTIDE SEQUENCE [LARGE SCALE GENOMIC DNA]</scope>
    <source>
        <strain evidence="4 5">AZ0501</strain>
    </source>
</reference>
<sequence length="356" mass="40028">MQGGSVVNALLASKRYNIRAATRNPSSERAKELAKNEEVQVVQTDAAKKEDLTRLFQGADYVFGVTNFFDPDIFPDNIPEEERRGKLMIDAAKDVGIKFFVWSSLPNAAKVSNGKHNKVYHFDGKNNVAQYALMSGLPCAFIEPAVFMENYLSYYPPRKDGDEYIITSPLTPGDAKREYVSINSDFGRAAVVLMDDPKKWQGRTVRLASDLISQNDAAAIFSKVTGKRFKYVEAAAHYANEELAAMFNYFNDHGYYGRKPDETVPFTETKELGIKLTSFEEWVKEHMDDFSTSARCFSYPEDERLQIGSSMFMNKSYREKVNRSLDLLRGGQESEGDGSLLLFSMFGGEPLAESIA</sequence>
<dbReference type="GO" id="GO:0005634">
    <property type="term" value="C:nucleus"/>
    <property type="evidence" value="ECO:0007669"/>
    <property type="project" value="TreeGrafter"/>
</dbReference>
<dbReference type="PANTHER" id="PTHR42748:SF7">
    <property type="entry name" value="NMRA LIKE REDOX SENSOR 1-RELATED"/>
    <property type="match status" value="1"/>
</dbReference>
<evidence type="ECO:0000256" key="2">
    <source>
        <dbReference type="ARBA" id="ARBA00022857"/>
    </source>
</evidence>
<dbReference type="CDD" id="cd05251">
    <property type="entry name" value="NmrA_like_SDR_a"/>
    <property type="match status" value="1"/>
</dbReference>
<feature type="domain" description="NmrA-like" evidence="3">
    <location>
        <begin position="2"/>
        <end position="282"/>
    </location>
</feature>
<evidence type="ECO:0000256" key="1">
    <source>
        <dbReference type="ARBA" id="ARBA00006328"/>
    </source>
</evidence>
<accession>A0A261XU09</accession>
<dbReference type="InterPro" id="IPR051164">
    <property type="entry name" value="NmrA-like_oxidored"/>
</dbReference>
<dbReference type="PANTHER" id="PTHR42748">
    <property type="entry name" value="NITROGEN METABOLITE REPRESSION PROTEIN NMRA FAMILY MEMBER"/>
    <property type="match status" value="1"/>
</dbReference>
<organism evidence="4 5">
    <name type="scientific">Bifiguratus adelaidae</name>
    <dbReference type="NCBI Taxonomy" id="1938954"/>
    <lineage>
        <taxon>Eukaryota</taxon>
        <taxon>Fungi</taxon>
        <taxon>Fungi incertae sedis</taxon>
        <taxon>Mucoromycota</taxon>
        <taxon>Mucoromycotina</taxon>
        <taxon>Endogonomycetes</taxon>
        <taxon>Endogonales</taxon>
        <taxon>Endogonales incertae sedis</taxon>
        <taxon>Bifiguratus</taxon>
    </lineage>
</organism>
<comment type="caution">
    <text evidence="4">The sequence shown here is derived from an EMBL/GenBank/DDBJ whole genome shotgun (WGS) entry which is preliminary data.</text>
</comment>
<proteinExistence type="inferred from homology"/>
<protein>
    <recommendedName>
        <fullName evidence="3">NmrA-like domain-containing protein</fullName>
    </recommendedName>
</protein>
<feature type="non-terminal residue" evidence="4">
    <location>
        <position position="356"/>
    </location>
</feature>
<dbReference type="Gene3D" id="3.90.25.10">
    <property type="entry name" value="UDP-galactose 4-epimerase, domain 1"/>
    <property type="match status" value="1"/>
</dbReference>
<dbReference type="EMBL" id="MVBO01000226">
    <property type="protein sequence ID" value="OZJ01857.1"/>
    <property type="molecule type" value="Genomic_DNA"/>
</dbReference>
<comment type="similarity">
    <text evidence="1">Belongs to the NmrA-type oxidoreductase family.</text>
</comment>
<dbReference type="InterPro" id="IPR008030">
    <property type="entry name" value="NmrA-like"/>
</dbReference>
<dbReference type="Gene3D" id="3.40.50.720">
    <property type="entry name" value="NAD(P)-binding Rossmann-like Domain"/>
    <property type="match status" value="1"/>
</dbReference>
<dbReference type="OrthoDB" id="3358371at2759"/>
<name>A0A261XU09_9FUNG</name>
<evidence type="ECO:0000313" key="4">
    <source>
        <dbReference type="EMBL" id="OZJ01857.1"/>
    </source>
</evidence>
<dbReference type="Pfam" id="PF05368">
    <property type="entry name" value="NmrA"/>
    <property type="match status" value="1"/>
</dbReference>
<keyword evidence="2" id="KW-0521">NADP</keyword>
<keyword evidence="5" id="KW-1185">Reference proteome</keyword>
<dbReference type="AlphaFoldDB" id="A0A261XU09"/>
<evidence type="ECO:0000313" key="5">
    <source>
        <dbReference type="Proteomes" id="UP000242875"/>
    </source>
</evidence>
<dbReference type="InterPro" id="IPR036291">
    <property type="entry name" value="NAD(P)-bd_dom_sf"/>
</dbReference>
<evidence type="ECO:0000259" key="3">
    <source>
        <dbReference type="Pfam" id="PF05368"/>
    </source>
</evidence>
<dbReference type="Proteomes" id="UP000242875">
    <property type="component" value="Unassembled WGS sequence"/>
</dbReference>